<gene>
    <name evidence="1" type="ORF">VEZ01S_14_00040</name>
</gene>
<evidence type="ECO:0000313" key="1">
    <source>
        <dbReference type="EMBL" id="GAD79441.1"/>
    </source>
</evidence>
<reference evidence="1 2" key="1">
    <citation type="submission" date="2013-09" db="EMBL/GenBank/DDBJ databases">
        <title>Whole genome shotgun sequence of Vibrio ezurae NBRC 102218.</title>
        <authorList>
            <person name="Yoshida I."/>
            <person name="Hosoyama A."/>
            <person name="Numata M."/>
            <person name="Hashimoto M."/>
            <person name="Hosoyama Y."/>
            <person name="Tsuchikane K."/>
            <person name="Noguchi M."/>
            <person name="Hirakata S."/>
            <person name="Ichikawa N."/>
            <person name="Ohji S."/>
            <person name="Yamazoe A."/>
            <person name="Fujita N."/>
        </authorList>
    </citation>
    <scope>NUCLEOTIDE SEQUENCE [LARGE SCALE GENOMIC DNA]</scope>
    <source>
        <strain evidence="1 2">NBRC 102218</strain>
    </source>
</reference>
<protein>
    <submittedName>
        <fullName evidence="1">Uncharacterized protein</fullName>
    </submittedName>
</protein>
<proteinExistence type="predicted"/>
<name>U3AHP5_9VIBR</name>
<sequence>MSGVYGKKESLVSMLKPVADNIRIVLRSYGLCLYTKSFSRFWLLGSNNANITYKS</sequence>
<evidence type="ECO:0000313" key="2">
    <source>
        <dbReference type="Proteomes" id="UP000016562"/>
    </source>
</evidence>
<keyword evidence="2" id="KW-1185">Reference proteome</keyword>
<comment type="caution">
    <text evidence="1">The sequence shown here is derived from an EMBL/GenBank/DDBJ whole genome shotgun (WGS) entry which is preliminary data.</text>
</comment>
<accession>U3AHP5</accession>
<dbReference type="Proteomes" id="UP000016562">
    <property type="component" value="Unassembled WGS sequence"/>
</dbReference>
<dbReference type="AlphaFoldDB" id="U3AHP5"/>
<organism evidence="1 2">
    <name type="scientific">Vibrio ezurae NBRC 102218</name>
    <dbReference type="NCBI Taxonomy" id="1219080"/>
    <lineage>
        <taxon>Bacteria</taxon>
        <taxon>Pseudomonadati</taxon>
        <taxon>Pseudomonadota</taxon>
        <taxon>Gammaproteobacteria</taxon>
        <taxon>Vibrionales</taxon>
        <taxon>Vibrionaceae</taxon>
        <taxon>Vibrio</taxon>
    </lineage>
</organism>
<dbReference type="EMBL" id="BATM01000014">
    <property type="protein sequence ID" value="GAD79441.1"/>
    <property type="molecule type" value="Genomic_DNA"/>
</dbReference>